<dbReference type="EMBL" id="JACASE010000005">
    <property type="protein sequence ID" value="KAF6466092.1"/>
    <property type="molecule type" value="Genomic_DNA"/>
</dbReference>
<reference evidence="1 2" key="1">
    <citation type="journal article" date="2020" name="Nature">
        <title>Six reference-quality genomes reveal evolution of bat adaptations.</title>
        <authorList>
            <person name="Jebb D."/>
            <person name="Huang Z."/>
            <person name="Pippel M."/>
            <person name="Hughes G.M."/>
            <person name="Lavrichenko K."/>
            <person name="Devanna P."/>
            <person name="Winkler S."/>
            <person name="Jermiin L.S."/>
            <person name="Skirmuntt E.C."/>
            <person name="Katzourakis A."/>
            <person name="Burkitt-Gray L."/>
            <person name="Ray D.A."/>
            <person name="Sullivan K.A.M."/>
            <person name="Roscito J.G."/>
            <person name="Kirilenko B.M."/>
            <person name="Davalos L.M."/>
            <person name="Corthals A.P."/>
            <person name="Power M.L."/>
            <person name="Jones G."/>
            <person name="Ransome R.D."/>
            <person name="Dechmann D.K.N."/>
            <person name="Locatelli A.G."/>
            <person name="Puechmaille S.J."/>
            <person name="Fedrigo O."/>
            <person name="Jarvis E.D."/>
            <person name="Hiller M."/>
            <person name="Vernes S.C."/>
            <person name="Myers E.W."/>
            <person name="Teeling E.C."/>
        </authorList>
    </citation>
    <scope>NUCLEOTIDE SEQUENCE [LARGE SCALE GENOMIC DNA]</scope>
    <source>
        <strain evidence="1">MRouAeg1</strain>
        <tissue evidence="1">Muscle</tissue>
    </source>
</reference>
<dbReference type="AlphaFoldDB" id="A0A7J8H2V3"/>
<proteinExistence type="predicted"/>
<gene>
    <name evidence="1" type="ORF">HJG63_011394</name>
</gene>
<organism evidence="1 2">
    <name type="scientific">Rousettus aegyptiacus</name>
    <name type="common">Egyptian fruit bat</name>
    <name type="synonym">Pteropus aegyptiacus</name>
    <dbReference type="NCBI Taxonomy" id="9407"/>
    <lineage>
        <taxon>Eukaryota</taxon>
        <taxon>Metazoa</taxon>
        <taxon>Chordata</taxon>
        <taxon>Craniata</taxon>
        <taxon>Vertebrata</taxon>
        <taxon>Euteleostomi</taxon>
        <taxon>Mammalia</taxon>
        <taxon>Eutheria</taxon>
        <taxon>Laurasiatheria</taxon>
        <taxon>Chiroptera</taxon>
        <taxon>Yinpterochiroptera</taxon>
        <taxon>Pteropodoidea</taxon>
        <taxon>Pteropodidae</taxon>
        <taxon>Rousettinae</taxon>
        <taxon>Rousettus</taxon>
    </lineage>
</organism>
<name>A0A7J8H2V3_ROUAE</name>
<dbReference type="Proteomes" id="UP000593571">
    <property type="component" value="Unassembled WGS sequence"/>
</dbReference>
<accession>A0A7J8H2V3</accession>
<protein>
    <submittedName>
        <fullName evidence="1">Uncharacterized protein</fullName>
    </submittedName>
</protein>
<sequence length="144" mass="15560">MAPFLRCFRCGIFIDVPWQPRRYLRLVPQSGSVPPSGCFSVQAKPTLSCVMKSGIPSSPPLALPTSPEAAHQFCPMCFTAVLLEPPGTRQHRPLSSVACFLPGIHFVRCQQARPAAAPPPHPSPTWPSSCLHLTEVSVGVIFSS</sequence>
<evidence type="ECO:0000313" key="2">
    <source>
        <dbReference type="Proteomes" id="UP000593571"/>
    </source>
</evidence>
<evidence type="ECO:0000313" key="1">
    <source>
        <dbReference type="EMBL" id="KAF6466092.1"/>
    </source>
</evidence>
<comment type="caution">
    <text evidence="1">The sequence shown here is derived from an EMBL/GenBank/DDBJ whole genome shotgun (WGS) entry which is preliminary data.</text>
</comment>
<keyword evidence="2" id="KW-1185">Reference proteome</keyword>